<organism evidence="12 13">
    <name type="scientific">SAR324 cluster bacterium</name>
    <dbReference type="NCBI Taxonomy" id="2024889"/>
    <lineage>
        <taxon>Bacteria</taxon>
        <taxon>Deltaproteobacteria</taxon>
        <taxon>SAR324 cluster</taxon>
    </lineage>
</organism>
<dbReference type="GO" id="GO:0004746">
    <property type="term" value="F:riboflavin synthase activity"/>
    <property type="evidence" value="ECO:0007669"/>
    <property type="project" value="UniProtKB-UniRule"/>
</dbReference>
<name>A0A2A4TAQ7_9DELT</name>
<dbReference type="PIRSF" id="PIRSF000498">
    <property type="entry name" value="Riboflavin_syn_A"/>
    <property type="match status" value="1"/>
</dbReference>
<dbReference type="InterPro" id="IPR001783">
    <property type="entry name" value="Lumazine-bd"/>
</dbReference>
<keyword evidence="6" id="KW-0686">Riboflavin biosynthesis</keyword>
<evidence type="ECO:0000256" key="1">
    <source>
        <dbReference type="ARBA" id="ARBA00000968"/>
    </source>
</evidence>
<feature type="domain" description="Lumazine-binding" evidence="11">
    <location>
        <begin position="1"/>
        <end position="97"/>
    </location>
</feature>
<comment type="function">
    <text evidence="2">Catalyzes the dismutation of two molecules of 6,7-dimethyl-8-ribityllumazine, resulting in the formation of riboflavin and 5-amino-6-(D-ribitylamino)uracil.</text>
</comment>
<proteinExistence type="predicted"/>
<evidence type="ECO:0000256" key="2">
    <source>
        <dbReference type="ARBA" id="ARBA00002803"/>
    </source>
</evidence>
<feature type="repeat" description="Lumazine-binding" evidence="10">
    <location>
        <begin position="98"/>
        <end position="194"/>
    </location>
</feature>
<dbReference type="NCBIfam" id="NF006767">
    <property type="entry name" value="PRK09289.1"/>
    <property type="match status" value="1"/>
</dbReference>
<dbReference type="GO" id="GO:0009231">
    <property type="term" value="P:riboflavin biosynthetic process"/>
    <property type="evidence" value="ECO:0007669"/>
    <property type="project" value="UniProtKB-KW"/>
</dbReference>
<sequence>MFTGLIEEIGELKSLSPIGPNQSRLTINCHKIQDDLKLGDSVAVDGVCLTVVAYNSTEIALELSNETLTVSLLGKKRMGMKLNLERALRMGDRLGGHLVQGHTDCLAQVLSIEKIGGFYEIEFTVDPKVQQYFVHKGSVTINGISLTIASLKETSFRVAIIPHTFQGTTLRELNGADWVHIETDIVARYIERLLPFQEKPKDSKVTYAFLKEHGF</sequence>
<evidence type="ECO:0000256" key="6">
    <source>
        <dbReference type="ARBA" id="ARBA00022619"/>
    </source>
</evidence>
<dbReference type="Gene3D" id="2.40.30.20">
    <property type="match status" value="2"/>
</dbReference>
<dbReference type="EMBL" id="NVSR01000002">
    <property type="protein sequence ID" value="PCI30700.1"/>
    <property type="molecule type" value="Genomic_DNA"/>
</dbReference>
<keyword evidence="8" id="KW-0677">Repeat</keyword>
<evidence type="ECO:0000259" key="11">
    <source>
        <dbReference type="PROSITE" id="PS51177"/>
    </source>
</evidence>
<evidence type="ECO:0000256" key="9">
    <source>
        <dbReference type="NCBIfam" id="TIGR00187"/>
    </source>
</evidence>
<comment type="caution">
    <text evidence="12">The sequence shown here is derived from an EMBL/GenBank/DDBJ whole genome shotgun (WGS) entry which is preliminary data.</text>
</comment>
<evidence type="ECO:0000256" key="5">
    <source>
        <dbReference type="ARBA" id="ARBA00013950"/>
    </source>
</evidence>
<dbReference type="PANTHER" id="PTHR21098">
    <property type="entry name" value="RIBOFLAVIN SYNTHASE ALPHA CHAIN"/>
    <property type="match status" value="1"/>
</dbReference>
<comment type="pathway">
    <text evidence="3">Cofactor biosynthesis; riboflavin biosynthesis; riboflavin from 2-hydroxy-3-oxobutyl phosphate and 5-amino-6-(D-ribitylamino)uracil: step 2/2.</text>
</comment>
<evidence type="ECO:0000256" key="10">
    <source>
        <dbReference type="PROSITE-ProRule" id="PRU00524"/>
    </source>
</evidence>
<protein>
    <recommendedName>
        <fullName evidence="5 9">Riboflavin synthase</fullName>
        <ecNumber evidence="4 9">2.5.1.9</ecNumber>
    </recommendedName>
</protein>
<dbReference type="PANTHER" id="PTHR21098:SF12">
    <property type="entry name" value="RIBOFLAVIN SYNTHASE"/>
    <property type="match status" value="1"/>
</dbReference>
<dbReference type="InterPro" id="IPR026017">
    <property type="entry name" value="Lumazine-bd_dom"/>
</dbReference>
<evidence type="ECO:0000313" key="13">
    <source>
        <dbReference type="Proteomes" id="UP000218113"/>
    </source>
</evidence>
<accession>A0A2A4TAQ7</accession>
<dbReference type="AlphaFoldDB" id="A0A2A4TAQ7"/>
<dbReference type="CDD" id="cd00402">
    <property type="entry name" value="Riboflavin_synthase_like"/>
    <property type="match status" value="1"/>
</dbReference>
<evidence type="ECO:0000313" key="12">
    <source>
        <dbReference type="EMBL" id="PCI30700.1"/>
    </source>
</evidence>
<dbReference type="PROSITE" id="PS51177">
    <property type="entry name" value="LUMAZINE_BIND"/>
    <property type="match status" value="2"/>
</dbReference>
<dbReference type="InterPro" id="IPR023366">
    <property type="entry name" value="ATP_synth_asu-like_sf"/>
</dbReference>
<feature type="domain" description="Lumazine-binding" evidence="11">
    <location>
        <begin position="98"/>
        <end position="194"/>
    </location>
</feature>
<dbReference type="InterPro" id="IPR017938">
    <property type="entry name" value="Riboflavin_synthase-like_b-brl"/>
</dbReference>
<comment type="catalytic activity">
    <reaction evidence="1">
        <text>2 6,7-dimethyl-8-(1-D-ribityl)lumazine + H(+) = 5-amino-6-(D-ribitylamino)uracil + riboflavin</text>
        <dbReference type="Rhea" id="RHEA:20772"/>
        <dbReference type="ChEBI" id="CHEBI:15378"/>
        <dbReference type="ChEBI" id="CHEBI:15934"/>
        <dbReference type="ChEBI" id="CHEBI:57986"/>
        <dbReference type="ChEBI" id="CHEBI:58201"/>
        <dbReference type="EC" id="2.5.1.9"/>
    </reaction>
</comment>
<dbReference type="Pfam" id="PF00677">
    <property type="entry name" value="Lum_binding"/>
    <property type="match status" value="2"/>
</dbReference>
<dbReference type="SUPFAM" id="SSF63380">
    <property type="entry name" value="Riboflavin synthase domain-like"/>
    <property type="match status" value="2"/>
</dbReference>
<keyword evidence="7" id="KW-0808">Transferase</keyword>
<feature type="repeat" description="Lumazine-binding" evidence="10">
    <location>
        <begin position="1"/>
        <end position="97"/>
    </location>
</feature>
<evidence type="ECO:0000256" key="4">
    <source>
        <dbReference type="ARBA" id="ARBA00012827"/>
    </source>
</evidence>
<evidence type="ECO:0000256" key="8">
    <source>
        <dbReference type="ARBA" id="ARBA00022737"/>
    </source>
</evidence>
<gene>
    <name evidence="12" type="ORF">COB67_00680</name>
</gene>
<reference evidence="13" key="1">
    <citation type="submission" date="2017-08" db="EMBL/GenBank/DDBJ databases">
        <title>A dynamic microbial community with high functional redundancy inhabits the cold, oxic subseafloor aquifer.</title>
        <authorList>
            <person name="Tully B.J."/>
            <person name="Wheat C.G."/>
            <person name="Glazer B.T."/>
            <person name="Huber J.A."/>
        </authorList>
    </citation>
    <scope>NUCLEOTIDE SEQUENCE [LARGE SCALE GENOMIC DNA]</scope>
</reference>
<evidence type="ECO:0000256" key="3">
    <source>
        <dbReference type="ARBA" id="ARBA00004887"/>
    </source>
</evidence>
<dbReference type="Proteomes" id="UP000218113">
    <property type="component" value="Unassembled WGS sequence"/>
</dbReference>
<dbReference type="EC" id="2.5.1.9" evidence="4 9"/>
<evidence type="ECO:0000256" key="7">
    <source>
        <dbReference type="ARBA" id="ARBA00022679"/>
    </source>
</evidence>
<dbReference type="NCBIfam" id="TIGR00187">
    <property type="entry name" value="ribE"/>
    <property type="match status" value="1"/>
</dbReference>